<evidence type="ECO:0000313" key="3">
    <source>
        <dbReference type="Proteomes" id="UP000537260"/>
    </source>
</evidence>
<dbReference type="Proteomes" id="UP000537260">
    <property type="component" value="Unassembled WGS sequence"/>
</dbReference>
<dbReference type="PANTHER" id="PTHR43586:SF21">
    <property type="entry name" value="PYRIDOXAL PHOSPHATE (PLP)-DEPENDENT ASPARTATE AMINOTRANSFERASE SUPERFAMILY"/>
    <property type="match status" value="1"/>
</dbReference>
<feature type="domain" description="Aminotransferase class V" evidence="1">
    <location>
        <begin position="31"/>
        <end position="404"/>
    </location>
</feature>
<protein>
    <submittedName>
        <fullName evidence="2">Cysteine desulfurase family protein (TIGR01976 family)</fullName>
    </submittedName>
</protein>
<dbReference type="RefSeq" id="WP_179579040.1">
    <property type="nucleotide sequence ID" value="NZ_JACCFM010000001.1"/>
</dbReference>
<sequence length="416" mass="44250">MPALDAAALTQLRGLFPALNRTAPSGELAAYLDGPGGTQVPESVIEAISDYLRNSNSNIEGEFDLTIATDELLALSRAYGGSFVGGDAGCIAFGQNMTTLNFSLIAAFGRTLKRGDEIVTTALDHDSNVAPWLLLAQDLGLVVHTVGLKEDLTLDLDDLASKLSSRTKVVAFTLASNAVGTLTPAREIARMAHEVGALAWVDAVAFAAHRRIDVVNIGCDVLLCSPYKFFGPHLGMAWVRRDLAETWPANRVRPAGITPPGHRFETGTLAHEALAGFVAAIDYLAALGAGDTLDSQLDSAYQVIEQQEHFLAERFLAGIARVPGVRLVGPRTAESAGRVGTFGLVVEGGGSARLARALGERGIYTWNGSFYAQGVLEHLGIDLDEGLLRAGVVHYNTVADIDRFLRVLTELHADAH</sequence>
<dbReference type="SUPFAM" id="SSF53383">
    <property type="entry name" value="PLP-dependent transferases"/>
    <property type="match status" value="1"/>
</dbReference>
<accession>A0A7Z0EFS6</accession>
<keyword evidence="3" id="KW-1185">Reference proteome</keyword>
<dbReference type="Gene3D" id="3.90.1150.10">
    <property type="entry name" value="Aspartate Aminotransferase, domain 1"/>
    <property type="match status" value="1"/>
</dbReference>
<dbReference type="Pfam" id="PF00266">
    <property type="entry name" value="Aminotran_5"/>
    <property type="match status" value="1"/>
</dbReference>
<dbReference type="AlphaFoldDB" id="A0A7Z0EFS6"/>
<dbReference type="PANTHER" id="PTHR43586">
    <property type="entry name" value="CYSTEINE DESULFURASE"/>
    <property type="match status" value="1"/>
</dbReference>
<proteinExistence type="predicted"/>
<dbReference type="InterPro" id="IPR015422">
    <property type="entry name" value="PyrdxlP-dep_Trfase_small"/>
</dbReference>
<dbReference type="InterPro" id="IPR000192">
    <property type="entry name" value="Aminotrans_V_dom"/>
</dbReference>
<dbReference type="InterPro" id="IPR011340">
    <property type="entry name" value="Cys_dSase-rel"/>
</dbReference>
<evidence type="ECO:0000313" key="2">
    <source>
        <dbReference type="EMBL" id="NYJ20425.1"/>
    </source>
</evidence>
<organism evidence="2 3">
    <name type="scientific">Glaciibacter psychrotolerans</name>
    <dbReference type="NCBI Taxonomy" id="670054"/>
    <lineage>
        <taxon>Bacteria</taxon>
        <taxon>Bacillati</taxon>
        <taxon>Actinomycetota</taxon>
        <taxon>Actinomycetes</taxon>
        <taxon>Micrococcales</taxon>
        <taxon>Microbacteriaceae</taxon>
        <taxon>Glaciibacter</taxon>
    </lineage>
</organism>
<name>A0A7Z0EFS6_9MICO</name>
<dbReference type="NCBIfam" id="TIGR01976">
    <property type="entry name" value="am_tr_V_VC1184"/>
    <property type="match status" value="1"/>
</dbReference>
<gene>
    <name evidence="2" type="ORF">HNR05_002216</name>
</gene>
<reference evidence="2 3" key="1">
    <citation type="submission" date="2020-07" db="EMBL/GenBank/DDBJ databases">
        <title>Sequencing the genomes of 1000 actinobacteria strains.</title>
        <authorList>
            <person name="Klenk H.-P."/>
        </authorList>
    </citation>
    <scope>NUCLEOTIDE SEQUENCE [LARGE SCALE GENOMIC DNA]</scope>
    <source>
        <strain evidence="2 3">LI1</strain>
    </source>
</reference>
<dbReference type="Gene3D" id="3.40.640.10">
    <property type="entry name" value="Type I PLP-dependent aspartate aminotransferase-like (Major domain)"/>
    <property type="match status" value="1"/>
</dbReference>
<dbReference type="InterPro" id="IPR015421">
    <property type="entry name" value="PyrdxlP-dep_Trfase_major"/>
</dbReference>
<dbReference type="EMBL" id="JACCFM010000001">
    <property type="protein sequence ID" value="NYJ20425.1"/>
    <property type="molecule type" value="Genomic_DNA"/>
</dbReference>
<comment type="caution">
    <text evidence="2">The sequence shown here is derived from an EMBL/GenBank/DDBJ whole genome shotgun (WGS) entry which is preliminary data.</text>
</comment>
<dbReference type="InterPro" id="IPR015424">
    <property type="entry name" value="PyrdxlP-dep_Trfase"/>
</dbReference>
<evidence type="ECO:0000259" key="1">
    <source>
        <dbReference type="Pfam" id="PF00266"/>
    </source>
</evidence>